<keyword evidence="2" id="KW-1185">Reference proteome</keyword>
<evidence type="ECO:0008006" key="3">
    <source>
        <dbReference type="Google" id="ProtNLM"/>
    </source>
</evidence>
<comment type="caution">
    <text evidence="1">The sequence shown here is derived from an EMBL/GenBank/DDBJ whole genome shotgun (WGS) entry which is preliminary data.</text>
</comment>
<evidence type="ECO:0000313" key="2">
    <source>
        <dbReference type="Proteomes" id="UP001276840"/>
    </source>
</evidence>
<dbReference type="EMBL" id="JAVIJF010000024">
    <property type="protein sequence ID" value="MDX8528235.1"/>
    <property type="molecule type" value="Genomic_DNA"/>
</dbReference>
<dbReference type="RefSeq" id="WP_320236169.1">
    <property type="nucleotide sequence ID" value="NZ_JAVIJF010000024.1"/>
</dbReference>
<name>A0ABU4ZTA6_9HYPH</name>
<dbReference type="Proteomes" id="UP001276840">
    <property type="component" value="Unassembled WGS sequence"/>
</dbReference>
<evidence type="ECO:0000313" key="1">
    <source>
        <dbReference type="EMBL" id="MDX8528235.1"/>
    </source>
</evidence>
<sequence>MMRAEIALMNKQRWAAPPDRPTELSNIELRYGSVVRILVEMGFRGSTSEHTFNDYIKSLRKLGLPVSSKTAPRKGHAIIYSFENVMDLVLAFLLRVYNGVPDAVLRQLVEARPELHRLYWLAYRDRCSGLGSPFRIGKGDGSFEIAGVFLDLKLNHAGGRLVGFGPPVALSPMEAFARFAQSDITSRAFLPMRLSELCERVAGLARQEMMNRRADG</sequence>
<gene>
    <name evidence="1" type="ORF">RFM68_27545</name>
</gene>
<proteinExistence type="predicted"/>
<reference evidence="1 2" key="1">
    <citation type="submission" date="2023-08" db="EMBL/GenBank/DDBJ databases">
        <title>Implementing the SeqCode for naming new Mesorhizobium species isolated from Vachellia karroo root nodules.</title>
        <authorList>
            <person name="Van Lill M."/>
        </authorList>
    </citation>
    <scope>NUCLEOTIDE SEQUENCE [LARGE SCALE GENOMIC DNA]</scope>
    <source>
        <strain evidence="1 2">MSK 1335</strain>
    </source>
</reference>
<protein>
    <recommendedName>
        <fullName evidence="3">HTH merR-type domain-containing protein</fullName>
    </recommendedName>
</protein>
<accession>A0ABU4ZTA6</accession>
<organism evidence="1 2">
    <name type="scientific">Mesorhizobium montanum</name>
    <dbReference type="NCBI Taxonomy" id="3072323"/>
    <lineage>
        <taxon>Bacteria</taxon>
        <taxon>Pseudomonadati</taxon>
        <taxon>Pseudomonadota</taxon>
        <taxon>Alphaproteobacteria</taxon>
        <taxon>Hyphomicrobiales</taxon>
        <taxon>Phyllobacteriaceae</taxon>
        <taxon>Mesorhizobium</taxon>
    </lineage>
</organism>